<dbReference type="KEGG" id="ccot:CCAX7_50950"/>
<evidence type="ECO:0000256" key="1">
    <source>
        <dbReference type="ARBA" id="ARBA00009481"/>
    </source>
</evidence>
<dbReference type="CDD" id="cd03801">
    <property type="entry name" value="GT4_PimA-like"/>
    <property type="match status" value="1"/>
</dbReference>
<dbReference type="InterPro" id="IPR001296">
    <property type="entry name" value="Glyco_trans_1"/>
</dbReference>
<keyword evidence="3 4" id="KW-0808">Transferase</keyword>
<dbReference type="OrthoDB" id="9795746at2"/>
<comment type="similarity">
    <text evidence="1">Belongs to the glycosyltransferase group 1 family. Glycosyltransferase 4 subfamily.</text>
</comment>
<gene>
    <name evidence="4" type="ORF">CCAX7_50950</name>
</gene>
<evidence type="ECO:0000313" key="4">
    <source>
        <dbReference type="EMBL" id="BDI33044.1"/>
    </source>
</evidence>
<keyword evidence="2" id="KW-0328">Glycosyltransferase</keyword>
<dbReference type="PANTHER" id="PTHR12526:SF640">
    <property type="entry name" value="COLANIC ACID BIOSYNTHESIS GLYCOSYLTRANSFERASE WCAL-RELATED"/>
    <property type="match status" value="1"/>
</dbReference>
<dbReference type="RefSeq" id="WP_119319282.1">
    <property type="nucleotide sequence ID" value="NZ_AP025739.1"/>
</dbReference>
<organism evidence="4 5">
    <name type="scientific">Capsulimonas corticalis</name>
    <dbReference type="NCBI Taxonomy" id="2219043"/>
    <lineage>
        <taxon>Bacteria</taxon>
        <taxon>Bacillati</taxon>
        <taxon>Armatimonadota</taxon>
        <taxon>Armatimonadia</taxon>
        <taxon>Capsulimonadales</taxon>
        <taxon>Capsulimonadaceae</taxon>
        <taxon>Capsulimonas</taxon>
    </lineage>
</organism>
<name>A0A402CPC8_9BACT</name>
<dbReference type="Gene3D" id="3.40.50.2000">
    <property type="entry name" value="Glycogen Phosphorylase B"/>
    <property type="match status" value="2"/>
</dbReference>
<dbReference type="EMBL" id="AP025739">
    <property type="protein sequence ID" value="BDI33044.1"/>
    <property type="molecule type" value="Genomic_DNA"/>
</dbReference>
<reference evidence="4 5" key="1">
    <citation type="journal article" date="2019" name="Int. J. Syst. Evol. Microbiol.">
        <title>Capsulimonas corticalis gen. nov., sp. nov., an aerobic capsulated bacterium, of a novel bacterial order, Capsulimonadales ord. nov., of the class Armatimonadia of the phylum Armatimonadetes.</title>
        <authorList>
            <person name="Li J."/>
            <person name="Kudo C."/>
            <person name="Tonouchi A."/>
        </authorList>
    </citation>
    <scope>NUCLEOTIDE SEQUENCE [LARGE SCALE GENOMIC DNA]</scope>
    <source>
        <strain evidence="4 5">AX-7</strain>
    </source>
</reference>
<accession>A0A402CPC8</accession>
<evidence type="ECO:0000256" key="3">
    <source>
        <dbReference type="ARBA" id="ARBA00022679"/>
    </source>
</evidence>
<protein>
    <submittedName>
        <fullName evidence="4">Glycosyl transferase</fullName>
    </submittedName>
</protein>
<keyword evidence="5" id="KW-1185">Reference proteome</keyword>
<dbReference type="Proteomes" id="UP000287394">
    <property type="component" value="Chromosome"/>
</dbReference>
<dbReference type="AlphaFoldDB" id="A0A402CPC8"/>
<dbReference type="Pfam" id="PF00534">
    <property type="entry name" value="Glycos_transf_1"/>
    <property type="match status" value="1"/>
</dbReference>
<dbReference type="Pfam" id="PF13439">
    <property type="entry name" value="Glyco_transf_4"/>
    <property type="match status" value="1"/>
</dbReference>
<dbReference type="InterPro" id="IPR028098">
    <property type="entry name" value="Glyco_trans_4-like_N"/>
</dbReference>
<evidence type="ECO:0000256" key="2">
    <source>
        <dbReference type="ARBA" id="ARBA00022676"/>
    </source>
</evidence>
<evidence type="ECO:0000313" key="5">
    <source>
        <dbReference type="Proteomes" id="UP000287394"/>
    </source>
</evidence>
<sequence length="380" mass="41880">MSLSVLQVASSFASWGGAELHILNLSDQLRQRGYDVTVVCRPGLWIDERAKAMGLQTAPATVKHQLDWTDFSQLRQIFRERKADVVHVHWSRDMVVPGIAAIAERVPVRILSRHMPYPFKSRIGAMFYSKVLFTKMVTVSNSVRDTLIDCGVSPEKLETIYHGTDVEAFRRTSVNGKEMRRELAIPDDHVAVGIVGRIAPEKGHSVLVEAAKILGDKYPVKYVIIGSGPDEQKIRDLTTEMGVADKFLFTGFRDDVNNAIQAMDIVTLPSTWNEPCSAVVQQAMALCKPVIGTLAGGTPEMIEEEETGLLVPVSDSAALASAIARLAGDAFLRKAMGTQGYARVCEHFSLSVMTDHIEALYQREYDKVRGAGAYRKAFAA</sequence>
<proteinExistence type="inferred from homology"/>
<dbReference type="SUPFAM" id="SSF53756">
    <property type="entry name" value="UDP-Glycosyltransferase/glycogen phosphorylase"/>
    <property type="match status" value="1"/>
</dbReference>
<dbReference type="GO" id="GO:0016757">
    <property type="term" value="F:glycosyltransferase activity"/>
    <property type="evidence" value="ECO:0007669"/>
    <property type="project" value="UniProtKB-KW"/>
</dbReference>
<dbReference type="PANTHER" id="PTHR12526">
    <property type="entry name" value="GLYCOSYLTRANSFERASE"/>
    <property type="match status" value="1"/>
</dbReference>